<dbReference type="Proteomes" id="UP000324222">
    <property type="component" value="Unassembled WGS sequence"/>
</dbReference>
<dbReference type="AlphaFoldDB" id="A0A5B7HGS8"/>
<dbReference type="OrthoDB" id="3863715at2759"/>
<evidence type="ECO:0000256" key="1">
    <source>
        <dbReference type="SAM" id="MobiDB-lite"/>
    </source>
</evidence>
<evidence type="ECO:0000313" key="3">
    <source>
        <dbReference type="Proteomes" id="UP000324222"/>
    </source>
</evidence>
<keyword evidence="3" id="KW-1185">Reference proteome</keyword>
<organism evidence="2 3">
    <name type="scientific">Portunus trituberculatus</name>
    <name type="common">Swimming crab</name>
    <name type="synonym">Neptunus trituberculatus</name>
    <dbReference type="NCBI Taxonomy" id="210409"/>
    <lineage>
        <taxon>Eukaryota</taxon>
        <taxon>Metazoa</taxon>
        <taxon>Ecdysozoa</taxon>
        <taxon>Arthropoda</taxon>
        <taxon>Crustacea</taxon>
        <taxon>Multicrustacea</taxon>
        <taxon>Malacostraca</taxon>
        <taxon>Eumalacostraca</taxon>
        <taxon>Eucarida</taxon>
        <taxon>Decapoda</taxon>
        <taxon>Pleocyemata</taxon>
        <taxon>Brachyura</taxon>
        <taxon>Eubrachyura</taxon>
        <taxon>Portunoidea</taxon>
        <taxon>Portunidae</taxon>
        <taxon>Portuninae</taxon>
        <taxon>Portunus</taxon>
    </lineage>
</organism>
<sequence>MHAHLANIVSPGSYEKELNSMLTLNNITNVKVPANPQSSKIIANIPNETQKHTEDKDIELNMEETDSEDDTSPALAIALPTQQKKTPPKEKIKIKANDIGLQIHTSKSTGWPKENLTKKKLIQGIEERKYKIIFTTQNMNATQILEAIENEELELEQCWTITDDSNFRKIRPGRTMERTPPPKPDKHRKNSLNI</sequence>
<proteinExistence type="predicted"/>
<gene>
    <name evidence="2" type="ORF">E2C01_063172</name>
</gene>
<dbReference type="EMBL" id="VSRR010028678">
    <property type="protein sequence ID" value="MPC68959.1"/>
    <property type="molecule type" value="Genomic_DNA"/>
</dbReference>
<feature type="region of interest" description="Disordered" evidence="1">
    <location>
        <begin position="171"/>
        <end position="194"/>
    </location>
</feature>
<protein>
    <submittedName>
        <fullName evidence="2">Uncharacterized protein</fullName>
    </submittedName>
</protein>
<feature type="compositionally biased region" description="Basic residues" evidence="1">
    <location>
        <begin position="185"/>
        <end position="194"/>
    </location>
</feature>
<evidence type="ECO:0000313" key="2">
    <source>
        <dbReference type="EMBL" id="MPC68959.1"/>
    </source>
</evidence>
<comment type="caution">
    <text evidence="2">The sequence shown here is derived from an EMBL/GenBank/DDBJ whole genome shotgun (WGS) entry which is preliminary data.</text>
</comment>
<name>A0A5B7HGS8_PORTR</name>
<reference evidence="2 3" key="1">
    <citation type="submission" date="2019-05" db="EMBL/GenBank/DDBJ databases">
        <title>Another draft genome of Portunus trituberculatus and its Hox gene families provides insights of decapod evolution.</title>
        <authorList>
            <person name="Jeong J.-H."/>
            <person name="Song I."/>
            <person name="Kim S."/>
            <person name="Choi T."/>
            <person name="Kim D."/>
            <person name="Ryu S."/>
            <person name="Kim W."/>
        </authorList>
    </citation>
    <scope>NUCLEOTIDE SEQUENCE [LARGE SCALE GENOMIC DNA]</scope>
    <source>
        <tissue evidence="2">Muscle</tissue>
    </source>
</reference>
<accession>A0A5B7HGS8</accession>